<evidence type="ECO:0000313" key="1">
    <source>
        <dbReference type="EMBL" id="CAD9641004.1"/>
    </source>
</evidence>
<gene>
    <name evidence="1" type="ORF">BRAN1462_LOCUS58826</name>
</gene>
<dbReference type="AlphaFoldDB" id="A0A7S2QFL9"/>
<name>A0A7S2QFL9_9DINO</name>
<accession>A0A7S2QFL9</accession>
<reference evidence="1" key="1">
    <citation type="submission" date="2021-01" db="EMBL/GenBank/DDBJ databases">
        <authorList>
            <person name="Corre E."/>
            <person name="Pelletier E."/>
            <person name="Niang G."/>
            <person name="Scheremetjew M."/>
            <person name="Finn R."/>
            <person name="Kale V."/>
            <person name="Holt S."/>
            <person name="Cochrane G."/>
            <person name="Meng A."/>
            <person name="Brown T."/>
            <person name="Cohen L."/>
        </authorList>
    </citation>
    <scope>NUCLEOTIDE SEQUENCE</scope>
    <source>
        <strain evidence="1">RCC3387</strain>
    </source>
</reference>
<sequence>MAVSLVPGGGAAPGDGGPARLIKKPEAGDFIDLPAGKAAADVFVTFGEGQGQLAFWVEGVTNSSLRGPVNCLPVVPAEAYAVRGLPEGAFRLHAALWEAAPGAGDAKPQTAADLDGARFVVAARAAVDFTVRRFEDFAAGYDWQPVERWHRLPAGLEISLDLGTGAGSGSRRARIPQPWNWDARVQDDPAPRRVPVEADTTFGELLLRLGFSRETHEAVWQQPDGSHARPMDAGWTARQADLFRYRGQISIRQKP</sequence>
<organism evidence="1">
    <name type="scientific">Zooxanthella nutricula</name>
    <dbReference type="NCBI Taxonomy" id="1333877"/>
    <lineage>
        <taxon>Eukaryota</taxon>
        <taxon>Sar</taxon>
        <taxon>Alveolata</taxon>
        <taxon>Dinophyceae</taxon>
        <taxon>Peridiniales</taxon>
        <taxon>Peridiniales incertae sedis</taxon>
        <taxon>Zooxanthella</taxon>
    </lineage>
</organism>
<proteinExistence type="predicted"/>
<dbReference type="EMBL" id="HBGW01092680">
    <property type="protein sequence ID" value="CAD9641004.1"/>
    <property type="molecule type" value="Transcribed_RNA"/>
</dbReference>
<protein>
    <submittedName>
        <fullName evidence="1">Uncharacterized protein</fullName>
    </submittedName>
</protein>